<feature type="compositionally biased region" description="Low complexity" evidence="1">
    <location>
        <begin position="383"/>
        <end position="394"/>
    </location>
</feature>
<feature type="region of interest" description="Disordered" evidence="1">
    <location>
        <begin position="607"/>
        <end position="897"/>
    </location>
</feature>
<feature type="region of interest" description="Disordered" evidence="1">
    <location>
        <begin position="490"/>
        <end position="595"/>
    </location>
</feature>
<evidence type="ECO:0000256" key="1">
    <source>
        <dbReference type="SAM" id="MobiDB-lite"/>
    </source>
</evidence>
<evidence type="ECO:0000313" key="3">
    <source>
        <dbReference type="Proteomes" id="UP001153076"/>
    </source>
</evidence>
<keyword evidence="3" id="KW-1185">Reference proteome</keyword>
<name>A0A9Q1JWT4_9CARY</name>
<dbReference type="EMBL" id="JAKOGI010000599">
    <property type="protein sequence ID" value="KAJ8432530.1"/>
    <property type="molecule type" value="Genomic_DNA"/>
</dbReference>
<feature type="compositionally biased region" description="Low complexity" evidence="1">
    <location>
        <begin position="496"/>
        <end position="515"/>
    </location>
</feature>
<feature type="compositionally biased region" description="Polar residues" evidence="1">
    <location>
        <begin position="715"/>
        <end position="735"/>
    </location>
</feature>
<dbReference type="OrthoDB" id="372624at2759"/>
<feature type="region of interest" description="Disordered" evidence="1">
    <location>
        <begin position="382"/>
        <end position="450"/>
    </location>
</feature>
<feature type="compositionally biased region" description="Polar residues" evidence="1">
    <location>
        <begin position="679"/>
        <end position="695"/>
    </location>
</feature>
<accession>A0A9Q1JWT4</accession>
<protein>
    <recommendedName>
        <fullName evidence="4">Myb-like domain-containing protein</fullName>
    </recommendedName>
</protein>
<comment type="caution">
    <text evidence="2">The sequence shown here is derived from an EMBL/GenBank/DDBJ whole genome shotgun (WGS) entry which is preliminary data.</text>
</comment>
<dbReference type="GO" id="GO:0035267">
    <property type="term" value="C:NuA4 histone acetyltransferase complex"/>
    <property type="evidence" value="ECO:0007669"/>
    <property type="project" value="InterPro"/>
</dbReference>
<feature type="compositionally biased region" description="Low complexity" evidence="1">
    <location>
        <begin position="664"/>
        <end position="675"/>
    </location>
</feature>
<dbReference type="InterPro" id="IPR044798">
    <property type="entry name" value="EAF1A/B"/>
</dbReference>
<gene>
    <name evidence="2" type="ORF">Cgig2_009294</name>
</gene>
<proteinExistence type="predicted"/>
<feature type="compositionally biased region" description="Low complexity" evidence="1">
    <location>
        <begin position="533"/>
        <end position="545"/>
    </location>
</feature>
<dbReference type="Proteomes" id="UP001153076">
    <property type="component" value="Unassembled WGS sequence"/>
</dbReference>
<dbReference type="PANTHER" id="PTHR46774">
    <property type="entry name" value="CHROMATIN MODIFICATION-RELATED PROTEIN EAF1 A-RELATED"/>
    <property type="match status" value="1"/>
</dbReference>
<feature type="compositionally biased region" description="Low complexity" evidence="1">
    <location>
        <begin position="568"/>
        <end position="595"/>
    </location>
</feature>
<reference evidence="2" key="1">
    <citation type="submission" date="2022-04" db="EMBL/GenBank/DDBJ databases">
        <title>Carnegiea gigantea Genome sequencing and assembly v2.</title>
        <authorList>
            <person name="Copetti D."/>
            <person name="Sanderson M.J."/>
            <person name="Burquez A."/>
            <person name="Wojciechowski M.F."/>
        </authorList>
    </citation>
    <scope>NUCLEOTIDE SEQUENCE</scope>
    <source>
        <strain evidence="2">SGP5-SGP5p</strain>
        <tissue evidence="2">Aerial part</tissue>
    </source>
</reference>
<evidence type="ECO:0000313" key="2">
    <source>
        <dbReference type="EMBL" id="KAJ8432530.1"/>
    </source>
</evidence>
<organism evidence="2 3">
    <name type="scientific">Carnegiea gigantea</name>
    <dbReference type="NCBI Taxonomy" id="171969"/>
    <lineage>
        <taxon>Eukaryota</taxon>
        <taxon>Viridiplantae</taxon>
        <taxon>Streptophyta</taxon>
        <taxon>Embryophyta</taxon>
        <taxon>Tracheophyta</taxon>
        <taxon>Spermatophyta</taxon>
        <taxon>Magnoliopsida</taxon>
        <taxon>eudicotyledons</taxon>
        <taxon>Gunneridae</taxon>
        <taxon>Pentapetalae</taxon>
        <taxon>Caryophyllales</taxon>
        <taxon>Cactineae</taxon>
        <taxon>Cactaceae</taxon>
        <taxon>Cactoideae</taxon>
        <taxon>Echinocereeae</taxon>
        <taxon>Carnegiea</taxon>
    </lineage>
</organism>
<feature type="compositionally biased region" description="Polar residues" evidence="1">
    <location>
        <begin position="395"/>
        <end position="414"/>
    </location>
</feature>
<feature type="region of interest" description="Disordered" evidence="1">
    <location>
        <begin position="1"/>
        <end position="26"/>
    </location>
</feature>
<feature type="compositionally biased region" description="Basic residues" evidence="1">
    <location>
        <begin position="737"/>
        <end position="754"/>
    </location>
</feature>
<feature type="compositionally biased region" description="Low complexity" evidence="1">
    <location>
        <begin position="419"/>
        <end position="432"/>
    </location>
</feature>
<sequence length="897" mass="97278">MKQSFDNSFDNSVPMSGSVASPVASQMRNMSNQSKIIKLIGGRDRVRKAKALKVLAGQPGSGSPWTLFEDQALVVLVHDMGPNWELVSDAMNSTLQFKGSAWQLFQRLQGPMAEDTIKSHFEKIILIGQQLLCRKKQDDTQDLKQIVPVHGSHVVALSQAIPNNVNGSILTPLEFCDAASSNQDVVPHGYQGTHADGLPLSNQSTISPMHSPGGVNSPLQGPSSMGVGNNLASLSSLFNSPRDARYPVPRSVSLPIEDQQRLQQYNQLLHRRNIRPSNLTSGAPGTDRGVHCLPGGNGVGMMSGMNQNMPMPRPGLQGVTSSPLLNSGSMLASSTGGMPNMNMPSEAASSCQGNSMFRSCDRLHVVHPGQSSEHQRQTLMPEMQMQGSQSNSQGVPSFSEMSSGFINQSTSPAQMYSGHHQQQHPMQQQHSHVLNGPHHPRLPGSNHPATPEQQALYRLARDRQIQQRLLQRQQQQQQLLSSSSLITHVQTPPQLPVSSSLRSSSQLQSQPASQPMTLPPLSPSSPMAHVSSQPQQQQKHQMQPQELCRSGESAASQMMAGKNHQRQEQQLQKQYQQPGRQHPEQGQQSQAQQQAKLLKGMGRSNMLMHQNLPMDPSHLNGLSATPRSQFPEKKEQATHLMQGQGLYSAPGLNAMQPSKSLATSQNSSPSQPQKPYANPTPTIPNQVQQIPSDQESNNHDMIPEVPSASAAPASNQGVSSTAMPSINHQHLQGQSKPHLKTANRSHSARKRQIQKSHLVNSDPSTKLRADHPPSEQQFAHNPSSTIALSSSTNTAVRMASESICDSTVPSSPSSSGPVSSPGISSSSGNEPFSSVSQGLLQKQLSGKLVPQGNSVGAQLQQQHSQLQQPHPQQSFLPQKQSQHQLQLLEQSTQRVPQ</sequence>
<dbReference type="AlphaFoldDB" id="A0A9Q1JWT4"/>
<evidence type="ECO:0008006" key="4">
    <source>
        <dbReference type="Google" id="ProtNLM"/>
    </source>
</evidence>
<feature type="compositionally biased region" description="Polar residues" evidence="1">
    <location>
        <begin position="755"/>
        <end position="764"/>
    </location>
</feature>
<feature type="compositionally biased region" description="Polar residues" evidence="1">
    <location>
        <begin position="774"/>
        <end position="795"/>
    </location>
</feature>
<feature type="compositionally biased region" description="Low complexity" evidence="1">
    <location>
        <begin position="806"/>
        <end position="849"/>
    </location>
</feature>
<dbReference type="PANTHER" id="PTHR46774:SF3">
    <property type="entry name" value="CHROMATIN MODIFICATION-RELATED PROTEIN EAF1 A-RELATED"/>
    <property type="match status" value="1"/>
</dbReference>
<feature type="compositionally biased region" description="Low complexity" evidence="1">
    <location>
        <begin position="858"/>
        <end position="897"/>
    </location>
</feature>